<evidence type="ECO:0000313" key="2">
    <source>
        <dbReference type="Proteomes" id="UP000251795"/>
    </source>
</evidence>
<dbReference type="Proteomes" id="UP000251795">
    <property type="component" value="Segment"/>
</dbReference>
<sequence>MARYHVFSATHKYFGEAYEGTWLKEITLNGHQVLSAEFPNFEAAKECADKLHDVCDIGWIVYNAFSERAMYDTRTEQGESVNN</sequence>
<gene>
    <name evidence="1" type="ORF">Alexandra_302</name>
</gene>
<proteinExistence type="predicted"/>
<accession>A0A2Z4QE93</accession>
<name>A0A2Z4QE93_9CAUD</name>
<reference evidence="1 2" key="1">
    <citation type="submission" date="2018-04" db="EMBL/GenBank/DDBJ databases">
        <authorList>
            <person name="Go L.Y."/>
            <person name="Mitchell J.A."/>
        </authorList>
    </citation>
    <scope>NUCLEOTIDE SEQUENCE [LARGE SCALE GENOMIC DNA]</scope>
</reference>
<evidence type="ECO:0000313" key="1">
    <source>
        <dbReference type="EMBL" id="AWY08558.1"/>
    </source>
</evidence>
<dbReference type="EMBL" id="MH248138">
    <property type="protein sequence ID" value="AWY08558.1"/>
    <property type="molecule type" value="Genomic_DNA"/>
</dbReference>
<protein>
    <submittedName>
        <fullName evidence="1">Uncharacterized protein</fullName>
    </submittedName>
</protein>
<organism evidence="1 2">
    <name type="scientific">Erwinia phage vB_EamM_Alexandra</name>
    <dbReference type="NCBI Taxonomy" id="2201424"/>
    <lineage>
        <taxon>Viruses</taxon>
        <taxon>Duplodnaviria</taxon>
        <taxon>Heunggongvirae</taxon>
        <taxon>Uroviricota</taxon>
        <taxon>Caudoviricetes</taxon>
        <taxon>Alexandravirus</taxon>
        <taxon>Alexandravirus alexandra</taxon>
    </lineage>
</organism>
<keyword evidence="2" id="KW-1185">Reference proteome</keyword>